<evidence type="ECO:0000256" key="3">
    <source>
        <dbReference type="ARBA" id="ARBA00023274"/>
    </source>
</evidence>
<dbReference type="OMA" id="GENIMLM"/>
<dbReference type="GO" id="GO:0000932">
    <property type="term" value="C:P-body"/>
    <property type="evidence" value="ECO:0000318"/>
    <property type="project" value="GO_Central"/>
</dbReference>
<dbReference type="GO" id="GO:0003729">
    <property type="term" value="F:mRNA binding"/>
    <property type="evidence" value="ECO:0000318"/>
    <property type="project" value="GO_Central"/>
</dbReference>
<comment type="subcellular location">
    <subcellularLocation>
        <location evidence="4">Cytoplasm</location>
    </subcellularLocation>
    <subcellularLocation>
        <location evidence="4">Cytoplasm</location>
        <location evidence="4">P-body</location>
    </subcellularLocation>
</comment>
<dbReference type="InterPro" id="IPR010920">
    <property type="entry name" value="LSM_dom_sf"/>
</dbReference>
<evidence type="ECO:0000256" key="4">
    <source>
        <dbReference type="RuleBase" id="RU365047"/>
    </source>
</evidence>
<dbReference type="SMART" id="SM00651">
    <property type="entry name" value="Sm"/>
    <property type="match status" value="1"/>
</dbReference>
<keyword evidence="7" id="KW-1185">Reference proteome</keyword>
<keyword evidence="4" id="KW-0507">mRNA processing</keyword>
<dbReference type="InterPro" id="IPR001163">
    <property type="entry name" value="Sm_dom_euk/arc"/>
</dbReference>
<protein>
    <recommendedName>
        <fullName evidence="4">U6 snRNA-associated Sm-like protein LSm1</fullName>
    </recommendedName>
</protein>
<comment type="similarity">
    <text evidence="4">Belongs to the snRNP Sm proteins family.</text>
</comment>
<dbReference type="GO" id="GO:1990726">
    <property type="term" value="C:Lsm1-7-Pat1 complex"/>
    <property type="evidence" value="ECO:0000318"/>
    <property type="project" value="GO_Central"/>
</dbReference>
<evidence type="ECO:0000313" key="7">
    <source>
        <dbReference type="Proteomes" id="UP000036987"/>
    </source>
</evidence>
<dbReference type="SUPFAM" id="SSF50182">
    <property type="entry name" value="Sm-like ribonucleoproteins"/>
    <property type="match status" value="1"/>
</dbReference>
<dbReference type="GO" id="GO:1990904">
    <property type="term" value="C:ribonucleoprotein complex"/>
    <property type="evidence" value="ECO:0007669"/>
    <property type="project" value="UniProtKB-KW"/>
</dbReference>
<feature type="domain" description="Sm" evidence="5">
    <location>
        <begin position="8"/>
        <end position="75"/>
    </location>
</feature>
<accession>A0A0K9PKW2</accession>
<evidence type="ECO:0000259" key="5">
    <source>
        <dbReference type="SMART" id="SM00651"/>
    </source>
</evidence>
<gene>
    <name evidence="4" type="primary">LSM1</name>
    <name evidence="6" type="ORF">ZOSMA_20G00720</name>
</gene>
<dbReference type="EMBL" id="LFYR01000757">
    <property type="protein sequence ID" value="KMZ69594.1"/>
    <property type="molecule type" value="Genomic_DNA"/>
</dbReference>
<comment type="function">
    <text evidence="4">Component of the cytoplasmic LSM1-LSM7 complex which is involved in mRNA degradation.</text>
</comment>
<dbReference type="InterPro" id="IPR044642">
    <property type="entry name" value="PTHR15588"/>
</dbReference>
<dbReference type="PANTHER" id="PTHR15588:SF8">
    <property type="entry name" value="U6 SNRNA-ASSOCIATED SM-LIKE PROTEIN LSM1"/>
    <property type="match status" value="1"/>
</dbReference>
<evidence type="ECO:0000313" key="6">
    <source>
        <dbReference type="EMBL" id="KMZ69594.1"/>
    </source>
</evidence>
<reference evidence="7" key="1">
    <citation type="journal article" date="2016" name="Nature">
        <title>The genome of the seagrass Zostera marina reveals angiosperm adaptation to the sea.</title>
        <authorList>
            <person name="Olsen J.L."/>
            <person name="Rouze P."/>
            <person name="Verhelst B."/>
            <person name="Lin Y.-C."/>
            <person name="Bayer T."/>
            <person name="Collen J."/>
            <person name="Dattolo E."/>
            <person name="De Paoli E."/>
            <person name="Dittami S."/>
            <person name="Maumus F."/>
            <person name="Michel G."/>
            <person name="Kersting A."/>
            <person name="Lauritano C."/>
            <person name="Lohaus R."/>
            <person name="Toepel M."/>
            <person name="Tonon T."/>
            <person name="Vanneste K."/>
            <person name="Amirebrahimi M."/>
            <person name="Brakel J."/>
            <person name="Bostroem C."/>
            <person name="Chovatia M."/>
            <person name="Grimwood J."/>
            <person name="Jenkins J.W."/>
            <person name="Jueterbock A."/>
            <person name="Mraz A."/>
            <person name="Stam W.T."/>
            <person name="Tice H."/>
            <person name="Bornberg-Bauer E."/>
            <person name="Green P.J."/>
            <person name="Pearson G.A."/>
            <person name="Procaccini G."/>
            <person name="Duarte C.M."/>
            <person name="Schmutz J."/>
            <person name="Reusch T.B.H."/>
            <person name="Van de Peer Y."/>
        </authorList>
    </citation>
    <scope>NUCLEOTIDE SEQUENCE [LARGE SCALE GENOMIC DNA]</scope>
    <source>
        <strain evidence="7">cv. Finnish</strain>
    </source>
</reference>
<keyword evidence="2 4" id="KW-0694">RNA-binding</keyword>
<dbReference type="PANTHER" id="PTHR15588">
    <property type="entry name" value="LSM1"/>
    <property type="match status" value="1"/>
</dbReference>
<organism evidence="6 7">
    <name type="scientific">Zostera marina</name>
    <name type="common">Eelgrass</name>
    <dbReference type="NCBI Taxonomy" id="29655"/>
    <lineage>
        <taxon>Eukaryota</taxon>
        <taxon>Viridiplantae</taxon>
        <taxon>Streptophyta</taxon>
        <taxon>Embryophyta</taxon>
        <taxon>Tracheophyta</taxon>
        <taxon>Spermatophyta</taxon>
        <taxon>Magnoliopsida</taxon>
        <taxon>Liliopsida</taxon>
        <taxon>Zosteraceae</taxon>
        <taxon>Zostera</taxon>
    </lineage>
</organism>
<evidence type="ECO:0000256" key="2">
    <source>
        <dbReference type="ARBA" id="ARBA00022884"/>
    </source>
</evidence>
<dbReference type="Pfam" id="PF01423">
    <property type="entry name" value="LSM"/>
    <property type="match status" value="1"/>
</dbReference>
<evidence type="ECO:0000256" key="1">
    <source>
        <dbReference type="ARBA" id="ARBA00022490"/>
    </source>
</evidence>
<dbReference type="GO" id="GO:0006397">
    <property type="term" value="P:mRNA processing"/>
    <property type="evidence" value="ECO:0007669"/>
    <property type="project" value="UniProtKB-UniRule"/>
</dbReference>
<dbReference type="CDD" id="cd01728">
    <property type="entry name" value="LSm1"/>
    <property type="match status" value="1"/>
</dbReference>
<name>A0A0K9PKW2_ZOSMR</name>
<comment type="subunit">
    <text evidence="4">Component of the heptameric LSM1-LSM7 complex that forms a seven-membered ring structure with a donut shape.</text>
</comment>
<dbReference type="GO" id="GO:0000290">
    <property type="term" value="P:deadenylation-dependent decapping of nuclear-transcribed mRNA"/>
    <property type="evidence" value="ECO:0000318"/>
    <property type="project" value="GO_Central"/>
</dbReference>
<keyword evidence="3 4" id="KW-0687">Ribonucleoprotein</keyword>
<dbReference type="AlphaFoldDB" id="A0A0K9PKW2"/>
<dbReference type="Gene3D" id="2.30.30.100">
    <property type="match status" value="1"/>
</dbReference>
<dbReference type="Proteomes" id="UP000036987">
    <property type="component" value="Unassembled WGS sequence"/>
</dbReference>
<comment type="caution">
    <text evidence="6">The sequence shown here is derived from an EMBL/GenBank/DDBJ whole genome shotgun (WGS) entry which is preliminary data.</text>
</comment>
<dbReference type="InterPro" id="IPR034104">
    <property type="entry name" value="Lsm1"/>
</dbReference>
<sequence length="121" mass="14312">MNQKKIKSQPINYKEKILVWLRDGRKIIGTLRSFDHFDNVVVEGACERIIVDHYFSDIPFGLYVIRGENIMLMGELKTQELPNYMVRVSVQEIKDAKKTEIETLDLKETMRKRMEFLDCLD</sequence>
<dbReference type="OrthoDB" id="10263346at2759"/>
<keyword evidence="1 4" id="KW-0963">Cytoplasm</keyword>
<proteinExistence type="inferred from homology"/>
<dbReference type="STRING" id="29655.A0A0K9PKW2"/>